<dbReference type="InterPro" id="IPR001584">
    <property type="entry name" value="Integrase_cat-core"/>
</dbReference>
<keyword evidence="4" id="KW-1185">Reference proteome</keyword>
<dbReference type="EMBL" id="JNVN01005421">
    <property type="protein sequence ID" value="KHJ30056.1"/>
    <property type="molecule type" value="Genomic_DNA"/>
</dbReference>
<comment type="caution">
    <text evidence="3">The sequence shown here is derived from an EMBL/GenBank/DDBJ whole genome shotgun (WGS) entry which is preliminary data.</text>
</comment>
<keyword evidence="1" id="KW-0694">RNA-binding</keyword>
<feature type="domain" description="Integrase catalytic" evidence="2">
    <location>
        <begin position="1"/>
        <end position="110"/>
    </location>
</feature>
<evidence type="ECO:0000259" key="2">
    <source>
        <dbReference type="PROSITE" id="PS50994"/>
    </source>
</evidence>
<dbReference type="InterPro" id="IPR036397">
    <property type="entry name" value="RNaseH_sf"/>
</dbReference>
<protein>
    <recommendedName>
        <fullName evidence="2">Integrase catalytic domain-containing protein</fullName>
    </recommendedName>
</protein>
<name>A0A0B1NZE2_UNCNE</name>
<evidence type="ECO:0000313" key="4">
    <source>
        <dbReference type="Proteomes" id="UP000030854"/>
    </source>
</evidence>
<dbReference type="PANTHER" id="PTHR37984">
    <property type="entry name" value="PROTEIN CBG26694"/>
    <property type="match status" value="1"/>
</dbReference>
<dbReference type="InterPro" id="IPR050951">
    <property type="entry name" value="Retrovirus_Pol_polyprotein"/>
</dbReference>
<dbReference type="AlphaFoldDB" id="A0A0B1NZE2"/>
<dbReference type="STRING" id="52586.A0A0B1NZE2"/>
<gene>
    <name evidence="3" type="ORF">EV44_g3161</name>
</gene>
<dbReference type="GO" id="GO:0003723">
    <property type="term" value="F:RNA binding"/>
    <property type="evidence" value="ECO:0007669"/>
    <property type="project" value="UniProtKB-KW"/>
</dbReference>
<sequence>MVITDRLSKDFFVFGTDSMSADRGSDWTGHFWRAFCKLTGITQRLTTSYHPQSNASERANQEIYKYLRVLTCYAQDNWMNLLPMAQLALNARPNSSIGGMSPFFLRHGYELDPLMDPMPAKAEFSRHPGNLLAINYVQKLKDAQDFAQAAMASAQQRSENNANRFRRQPERFRVGDKVWLNLQHIKTPQLSKKLSWQHAKYEVTAVPDALTVELNVPGNICEGPLRITQN</sequence>
<dbReference type="GO" id="GO:0015074">
    <property type="term" value="P:DNA integration"/>
    <property type="evidence" value="ECO:0007669"/>
    <property type="project" value="InterPro"/>
</dbReference>
<dbReference type="HOGENOM" id="CLU_000384_6_1_1"/>
<accession>A0A0B1NZE2</accession>
<dbReference type="GO" id="GO:0005634">
    <property type="term" value="C:nucleus"/>
    <property type="evidence" value="ECO:0007669"/>
    <property type="project" value="UniProtKB-ARBA"/>
</dbReference>
<organism evidence="3 4">
    <name type="scientific">Uncinula necator</name>
    <name type="common">Grape powdery mildew</name>
    <dbReference type="NCBI Taxonomy" id="52586"/>
    <lineage>
        <taxon>Eukaryota</taxon>
        <taxon>Fungi</taxon>
        <taxon>Dikarya</taxon>
        <taxon>Ascomycota</taxon>
        <taxon>Pezizomycotina</taxon>
        <taxon>Leotiomycetes</taxon>
        <taxon>Erysiphales</taxon>
        <taxon>Erysiphaceae</taxon>
        <taxon>Erysiphe</taxon>
    </lineage>
</organism>
<evidence type="ECO:0000256" key="1">
    <source>
        <dbReference type="ARBA" id="ARBA00022884"/>
    </source>
</evidence>
<dbReference type="PROSITE" id="PS50994">
    <property type="entry name" value="INTEGRASE"/>
    <property type="match status" value="1"/>
</dbReference>
<dbReference type="PANTHER" id="PTHR37984:SF5">
    <property type="entry name" value="PROTEIN NYNRIN-LIKE"/>
    <property type="match status" value="1"/>
</dbReference>
<proteinExistence type="predicted"/>
<reference evidence="3 4" key="1">
    <citation type="journal article" date="2014" name="BMC Genomics">
        <title>Adaptive genomic structural variation in the grape powdery mildew pathogen, Erysiphe necator.</title>
        <authorList>
            <person name="Jones L."/>
            <person name="Riaz S."/>
            <person name="Morales-Cruz A."/>
            <person name="Amrine K.C."/>
            <person name="McGuire B."/>
            <person name="Gubler W.D."/>
            <person name="Walker M.A."/>
            <person name="Cantu D."/>
        </authorList>
    </citation>
    <scope>NUCLEOTIDE SEQUENCE [LARGE SCALE GENOMIC DNA]</scope>
    <source>
        <strain evidence="4">c</strain>
    </source>
</reference>
<evidence type="ECO:0000313" key="3">
    <source>
        <dbReference type="EMBL" id="KHJ30056.1"/>
    </source>
</evidence>
<dbReference type="SUPFAM" id="SSF53098">
    <property type="entry name" value="Ribonuclease H-like"/>
    <property type="match status" value="1"/>
</dbReference>
<dbReference type="Proteomes" id="UP000030854">
    <property type="component" value="Unassembled WGS sequence"/>
</dbReference>
<dbReference type="InterPro" id="IPR012337">
    <property type="entry name" value="RNaseH-like_sf"/>
</dbReference>
<dbReference type="Gene3D" id="3.30.420.10">
    <property type="entry name" value="Ribonuclease H-like superfamily/Ribonuclease H"/>
    <property type="match status" value="1"/>
</dbReference>